<comment type="catalytic activity">
    <reaction evidence="5">
        <text>cytidine(32) in tRNA + S-adenosyl-L-methionine = 2'-O-methylcytidine(32) in tRNA + S-adenosyl-L-homocysteine + H(+)</text>
        <dbReference type="Rhea" id="RHEA:42932"/>
        <dbReference type="Rhea" id="RHEA-COMP:10288"/>
        <dbReference type="Rhea" id="RHEA-COMP:10289"/>
        <dbReference type="ChEBI" id="CHEBI:15378"/>
        <dbReference type="ChEBI" id="CHEBI:57856"/>
        <dbReference type="ChEBI" id="CHEBI:59789"/>
        <dbReference type="ChEBI" id="CHEBI:74495"/>
        <dbReference type="ChEBI" id="CHEBI:82748"/>
        <dbReference type="EC" id="2.1.1.200"/>
    </reaction>
</comment>
<dbReference type="GO" id="GO:0160206">
    <property type="term" value="F:tRNA (cytidine(32)/uridine(32)-2'-O)-methyltransferase activity"/>
    <property type="evidence" value="ECO:0007669"/>
    <property type="project" value="UniProtKB-EC"/>
</dbReference>
<dbReference type="InterPro" id="IPR001537">
    <property type="entry name" value="SpoU_MeTrfase"/>
</dbReference>
<dbReference type="PANTHER" id="PTHR42786:SF2">
    <property type="entry name" value="TRNA (CYTIDINE_URIDINE-2'-O-)-METHYLTRANSFERASE TRMJ"/>
    <property type="match status" value="1"/>
</dbReference>
<dbReference type="OrthoDB" id="9806346at2"/>
<dbReference type="FunFam" id="3.40.1280.10:FF:000006">
    <property type="entry name" value="Uncharacterized tRNA/rRNA methyltransferase HI_0380"/>
    <property type="match status" value="1"/>
</dbReference>
<reference evidence="7 8" key="1">
    <citation type="submission" date="2018-03" db="EMBL/GenBank/DDBJ databases">
        <title>Complete genome sequence of Thauera aromatica, a model organism for studying aromatic compound degradation under denitrifying conditions.</title>
        <authorList>
            <person name="Lo H.-Y."/>
            <person name="Goris T."/>
            <person name="Boll M."/>
            <person name="Mueller J.A."/>
        </authorList>
    </citation>
    <scope>NUCLEOTIDE SEQUENCE [LARGE SCALE GENOMIC DNA]</scope>
    <source>
        <strain evidence="7 8">K172</strain>
    </source>
</reference>
<dbReference type="EMBL" id="CP028339">
    <property type="protein sequence ID" value="AVR88994.1"/>
    <property type="molecule type" value="Genomic_DNA"/>
</dbReference>
<evidence type="ECO:0000256" key="4">
    <source>
        <dbReference type="ARBA" id="ARBA00022691"/>
    </source>
</evidence>
<keyword evidence="3 7" id="KW-0808">Transferase</keyword>
<comment type="similarity">
    <text evidence="1">Belongs to the class IV-like SAM-binding methyltransferase superfamily. RNA methyltransferase TrmH family.</text>
</comment>
<proteinExistence type="inferred from homology"/>
<gene>
    <name evidence="5" type="primary">trmJ</name>
    <name evidence="7" type="ORF">Tharo_2091</name>
</gene>
<dbReference type="InterPro" id="IPR029028">
    <property type="entry name" value="Alpha/beta_knot_MTases"/>
</dbReference>
<dbReference type="InterPro" id="IPR004384">
    <property type="entry name" value="RNA_MeTrfase_TrmJ/LasT"/>
</dbReference>
<dbReference type="RefSeq" id="WP_107221152.1">
    <property type="nucleotide sequence ID" value="NZ_CP028339.1"/>
</dbReference>
<dbReference type="Proteomes" id="UP000241885">
    <property type="component" value="Chromosome"/>
</dbReference>
<keyword evidence="8" id="KW-1185">Reference proteome</keyword>
<dbReference type="GO" id="GO:0106339">
    <property type="term" value="F:tRNA (cytidine(32)-2'-O)-methyltransferase activity"/>
    <property type="evidence" value="ECO:0007669"/>
    <property type="project" value="RHEA"/>
</dbReference>
<comment type="function">
    <text evidence="5">Catalyzes the formation of 2'O-methylated cytidine (Cm32) or 2'O-methylated uridine (Um32) at position 32 in tRNA.</text>
</comment>
<evidence type="ECO:0000256" key="5">
    <source>
        <dbReference type="RuleBase" id="RU362024"/>
    </source>
</evidence>
<keyword evidence="4 5" id="KW-0949">S-adenosyl-L-methionine</keyword>
<dbReference type="GO" id="GO:0002128">
    <property type="term" value="P:tRNA nucleoside ribose methylation"/>
    <property type="evidence" value="ECO:0007669"/>
    <property type="project" value="TreeGrafter"/>
</dbReference>
<dbReference type="EC" id="2.1.1.200" evidence="5"/>
<evidence type="ECO:0000256" key="3">
    <source>
        <dbReference type="ARBA" id="ARBA00022679"/>
    </source>
</evidence>
<evidence type="ECO:0000313" key="8">
    <source>
        <dbReference type="Proteomes" id="UP000241885"/>
    </source>
</evidence>
<organism evidence="7 8">
    <name type="scientific">Thauera aromatica K172</name>
    <dbReference type="NCBI Taxonomy" id="44139"/>
    <lineage>
        <taxon>Bacteria</taxon>
        <taxon>Pseudomonadati</taxon>
        <taxon>Pseudomonadota</taxon>
        <taxon>Betaproteobacteria</taxon>
        <taxon>Rhodocyclales</taxon>
        <taxon>Zoogloeaceae</taxon>
        <taxon>Thauera</taxon>
    </lineage>
</organism>
<dbReference type="PANTHER" id="PTHR42786">
    <property type="entry name" value="TRNA/RRNA METHYLTRANSFERASE"/>
    <property type="match status" value="1"/>
</dbReference>
<evidence type="ECO:0000256" key="2">
    <source>
        <dbReference type="ARBA" id="ARBA00022603"/>
    </source>
</evidence>
<dbReference type="InterPro" id="IPR029026">
    <property type="entry name" value="tRNA_m1G_MTases_N"/>
</dbReference>
<dbReference type="CDD" id="cd18093">
    <property type="entry name" value="SpoU-like_TrmJ"/>
    <property type="match status" value="1"/>
</dbReference>
<protein>
    <recommendedName>
        <fullName evidence="5">tRNA (cytidine/uridine-2'-O-)-methyltransferase TrmJ</fullName>
        <ecNumber evidence="5">2.1.1.200</ecNumber>
    </recommendedName>
    <alternativeName>
        <fullName evidence="5">tRNA (cytidine(32)/uridine(32)-2'-O)-methyltransferase</fullName>
    </alternativeName>
    <alternativeName>
        <fullName evidence="5">tRNA Cm32/Um32 methyltransferase</fullName>
    </alternativeName>
</protein>
<dbReference type="Pfam" id="PF00588">
    <property type="entry name" value="SpoU_methylase"/>
    <property type="match status" value="1"/>
</dbReference>
<evidence type="ECO:0000313" key="7">
    <source>
        <dbReference type="EMBL" id="AVR88994.1"/>
    </source>
</evidence>
<dbReference type="Gene3D" id="1.10.8.590">
    <property type="match status" value="1"/>
</dbReference>
<comment type="subcellular location">
    <subcellularLocation>
        <location evidence="5">Cytoplasm</location>
    </subcellularLocation>
</comment>
<comment type="subunit">
    <text evidence="5">Homodimer.</text>
</comment>
<keyword evidence="2 5" id="KW-0489">Methyltransferase</keyword>
<dbReference type="NCBIfam" id="TIGR00050">
    <property type="entry name" value="rRNA_methyl_1"/>
    <property type="match status" value="1"/>
</dbReference>
<feature type="domain" description="tRNA/rRNA methyltransferase SpoU type" evidence="6">
    <location>
        <begin position="10"/>
        <end position="159"/>
    </location>
</feature>
<keyword evidence="5" id="KW-0819">tRNA processing</keyword>
<dbReference type="SUPFAM" id="SSF75217">
    <property type="entry name" value="alpha/beta knot"/>
    <property type="match status" value="1"/>
</dbReference>
<accession>A0A2R4BP33</accession>
<evidence type="ECO:0000259" key="6">
    <source>
        <dbReference type="Pfam" id="PF00588"/>
    </source>
</evidence>
<dbReference type="PIRSF" id="PIRSF004808">
    <property type="entry name" value="LasT"/>
    <property type="match status" value="1"/>
</dbReference>
<sequence>MNRPLALDRIRVVLSRTSHPGNIGAAARAMKTMGLRDLWLVAPESFPDEVATARASGAADLLESARVVGTLQEALADTVLSAALTARRRELSLPRLQARDAACELVARSRDGIVALVFGNETSGLTNDEVGLCSLPVTVPTDPDFSSLNLGAAVQVLSYEMRMAALGEAVATPLDVPPEPATHADFEGFIAHLERAVTASGFHDPANPKRLLPRMRRLFNRVRLEKEEVAILRGMLTTFETPRKRG</sequence>
<dbReference type="GO" id="GO:0003723">
    <property type="term" value="F:RNA binding"/>
    <property type="evidence" value="ECO:0007669"/>
    <property type="project" value="InterPro"/>
</dbReference>
<dbReference type="AlphaFoldDB" id="A0A2R4BP33"/>
<name>A0A2R4BP33_THAAR</name>
<dbReference type="KEGG" id="tak:Tharo_2091"/>
<dbReference type="GO" id="GO:0005829">
    <property type="term" value="C:cytosol"/>
    <property type="evidence" value="ECO:0007669"/>
    <property type="project" value="TreeGrafter"/>
</dbReference>
<comment type="catalytic activity">
    <reaction evidence="5">
        <text>uridine(32) in tRNA + S-adenosyl-L-methionine = 2'-O-methyluridine(32) in tRNA + S-adenosyl-L-homocysteine + H(+)</text>
        <dbReference type="Rhea" id="RHEA:42936"/>
        <dbReference type="Rhea" id="RHEA-COMP:10107"/>
        <dbReference type="Rhea" id="RHEA-COMP:10290"/>
        <dbReference type="ChEBI" id="CHEBI:15378"/>
        <dbReference type="ChEBI" id="CHEBI:57856"/>
        <dbReference type="ChEBI" id="CHEBI:59789"/>
        <dbReference type="ChEBI" id="CHEBI:65315"/>
        <dbReference type="ChEBI" id="CHEBI:74478"/>
        <dbReference type="EC" id="2.1.1.200"/>
    </reaction>
</comment>
<evidence type="ECO:0000256" key="1">
    <source>
        <dbReference type="ARBA" id="ARBA00007228"/>
    </source>
</evidence>
<dbReference type="Gene3D" id="3.40.1280.10">
    <property type="match status" value="1"/>
</dbReference>
<keyword evidence="5" id="KW-0963">Cytoplasm</keyword>